<feature type="domain" description="Methionyl/Valyl/Leucyl/Isoleucyl-tRNA synthetase anticodon-binding" evidence="14">
    <location>
        <begin position="808"/>
        <end position="952"/>
    </location>
</feature>
<dbReference type="FunFam" id="3.40.50.620:FF:000003">
    <property type="entry name" value="Leucine--tRNA ligase"/>
    <property type="match status" value="1"/>
</dbReference>
<evidence type="ECO:0000256" key="1">
    <source>
        <dbReference type="ARBA" id="ARBA00004305"/>
    </source>
</evidence>
<gene>
    <name evidence="17" type="ORF">GcC1_188030</name>
</gene>
<dbReference type="SUPFAM" id="SSF50677">
    <property type="entry name" value="ValRS/IleRS/LeuRS editing domain"/>
    <property type="match status" value="1"/>
</dbReference>
<dbReference type="Pfam" id="PF08264">
    <property type="entry name" value="Anticodon_1"/>
    <property type="match status" value="1"/>
</dbReference>
<dbReference type="PANTHER" id="PTHR43740">
    <property type="entry name" value="LEUCYL-TRNA SYNTHETASE"/>
    <property type="match status" value="1"/>
</dbReference>
<dbReference type="InterPro" id="IPR002300">
    <property type="entry name" value="aa-tRNA-synth_Ia"/>
</dbReference>
<dbReference type="InterPro" id="IPR025709">
    <property type="entry name" value="Leu_tRNA-synth_edit"/>
</dbReference>
<dbReference type="EMBL" id="MCBR01018857">
    <property type="protein sequence ID" value="RKF57568.1"/>
    <property type="molecule type" value="Genomic_DNA"/>
</dbReference>
<evidence type="ECO:0000256" key="5">
    <source>
        <dbReference type="ARBA" id="ARBA00022741"/>
    </source>
</evidence>
<evidence type="ECO:0000259" key="16">
    <source>
        <dbReference type="Pfam" id="PF13603"/>
    </source>
</evidence>
<dbReference type="Proteomes" id="UP000285405">
    <property type="component" value="Unassembled WGS sequence"/>
</dbReference>
<dbReference type="Pfam" id="PF09334">
    <property type="entry name" value="tRNA-synt_1g"/>
    <property type="match status" value="1"/>
</dbReference>
<dbReference type="PROSITE" id="PS00178">
    <property type="entry name" value="AA_TRNA_LIGASE_I"/>
    <property type="match status" value="1"/>
</dbReference>
<dbReference type="Pfam" id="PF00133">
    <property type="entry name" value="tRNA-synt_1"/>
    <property type="match status" value="1"/>
</dbReference>
<comment type="similarity">
    <text evidence="2 11">Belongs to the class-I aminoacyl-tRNA synthetase family.</text>
</comment>
<comment type="caution">
    <text evidence="17">The sequence shown here is derived from an EMBL/GenBank/DDBJ whole genome shotgun (WGS) entry which is preliminary data.</text>
</comment>
<dbReference type="InterPro" id="IPR015413">
    <property type="entry name" value="Methionyl/Leucyl_tRNA_Synth"/>
</dbReference>
<dbReference type="OrthoDB" id="15954at2759"/>
<dbReference type="Gene3D" id="3.40.50.620">
    <property type="entry name" value="HUPs"/>
    <property type="match status" value="2"/>
</dbReference>
<evidence type="ECO:0000256" key="8">
    <source>
        <dbReference type="ARBA" id="ARBA00023146"/>
    </source>
</evidence>
<evidence type="ECO:0000256" key="10">
    <source>
        <dbReference type="ARBA" id="ARBA00047469"/>
    </source>
</evidence>
<evidence type="ECO:0000313" key="17">
    <source>
        <dbReference type="EMBL" id="RKF57568.1"/>
    </source>
</evidence>
<sequence length="1025" mass="116780">MRQVFLRYARHSVIYITYQRFGKLPSVYYKPYSTSEGLNLSELDRKWRRKWQADQKSKTQPKFTTRTQTDGDKDCPKKYILPMFPYPSGDLHLGHLRVYTISDVLARFYRMSGFEVIHPIGWDAFGLPAENAAIDRGIDPKTWTKKNIDNMKTQLENMNGHWDWDKEFATCDPSFYKHTQKLFTLLHKKGLAYQAESLVNYDPIDQTVLANEQVDINGYSWRSGAKVEKRTLKQWFLRISEYRQELLDGLKFLKKEKLWPQRVLAMQENWLGKSSGAQVKFSIIENDSKSYHSIEVFTTRLDTLFGVQFLALAPTHPMVENLARTNPKLQAFLDSVPNLSQDSKVGYELSGFKAINPLSYQKLIPESYKDHLPIFVAPYVLGDYGYGAVMGVPGHDVRDYAFWQHNRSTEPVRCVITKALNQSTRSSKEFPFTHHGFLTSNCGPYSNMSTAEATGKILAMLLSNGHGSSVENWRLRDWLVSRQRYWGTPIPIVHCNKCGPIAVPDDELPVELPPIAAHLGNKETGNPLENASDWVNTKCPSCGSPAKRETDTMDTFVDSSWYFLRFLDPSNATEFLSLDTAKNNLPVDIYVGGIEHAILHLLYARFIYKFMSDTFLNSSVTDATREPFKVLLAQGMVHGKTYTDPRSGQFLKPSEVNLMEMGKPLMASGQIANVSFEKMSKSKHNGVDPNICREKYGTDALRAHILFQAPITEILEWHEDKIVGVVRWLRRLYDFINSEQEIWIRVNSFENKSNHCARDLLTEAIQSLESKTIEANPTKDVDDSRERDKIIGNTISALGTDLESIKQLWRTVQGTIVKVTNSYDKTHALNTVVSDLMTLTNNIIESPCGKKGTSKILTRQITINQIFICFSLRELIKMMAPITPAFAEECWMLLKTKTLKTSNHACDSLDLPDSVFSQPFPKVDGTFDLLTPATQPCAVQINGRLKLVVEIPPLPENLNTSEIERWITNKILDTAEGRQKLMCGTHSDDKPEKSDSENRFLSNFDIRTARRIIVVKKGKTVNYVM</sequence>
<dbReference type="SUPFAM" id="SSF47323">
    <property type="entry name" value="Anticodon-binding domain of a subclass of class I aminoacyl-tRNA synthetases"/>
    <property type="match status" value="1"/>
</dbReference>
<dbReference type="InterPro" id="IPR014729">
    <property type="entry name" value="Rossmann-like_a/b/a_fold"/>
</dbReference>
<evidence type="ECO:0000259" key="14">
    <source>
        <dbReference type="Pfam" id="PF08264"/>
    </source>
</evidence>
<protein>
    <recommendedName>
        <fullName evidence="3">leucine--tRNA ligase</fullName>
        <ecNumber evidence="3">6.1.1.4</ecNumber>
    </recommendedName>
    <alternativeName>
        <fullName evidence="9">Leucyl-tRNA synthetase</fullName>
    </alternativeName>
</protein>
<evidence type="ECO:0000259" key="15">
    <source>
        <dbReference type="Pfam" id="PF09334"/>
    </source>
</evidence>
<dbReference type="InterPro" id="IPR002302">
    <property type="entry name" value="Leu-tRNA-ligase"/>
</dbReference>
<dbReference type="InterPro" id="IPR009008">
    <property type="entry name" value="Val/Leu/Ile-tRNA-synth_edit"/>
</dbReference>
<keyword evidence="5 11" id="KW-0547">Nucleotide-binding</keyword>
<dbReference type="PRINTS" id="PR00985">
    <property type="entry name" value="TRNASYNTHLEU"/>
</dbReference>
<dbReference type="HAMAP" id="MF_00049_B">
    <property type="entry name" value="Leu_tRNA_synth_B"/>
    <property type="match status" value="1"/>
</dbReference>
<dbReference type="AlphaFoldDB" id="A0A420HJF6"/>
<evidence type="ECO:0000256" key="12">
    <source>
        <dbReference type="SAM" id="MobiDB-lite"/>
    </source>
</evidence>
<evidence type="ECO:0000256" key="7">
    <source>
        <dbReference type="ARBA" id="ARBA00022917"/>
    </source>
</evidence>
<dbReference type="GO" id="GO:0005524">
    <property type="term" value="F:ATP binding"/>
    <property type="evidence" value="ECO:0007669"/>
    <property type="project" value="UniProtKB-KW"/>
</dbReference>
<dbReference type="GO" id="GO:0006429">
    <property type="term" value="P:leucyl-tRNA aminoacylation"/>
    <property type="evidence" value="ECO:0007669"/>
    <property type="project" value="InterPro"/>
</dbReference>
<evidence type="ECO:0000256" key="11">
    <source>
        <dbReference type="RuleBase" id="RU363035"/>
    </source>
</evidence>
<evidence type="ECO:0000256" key="9">
    <source>
        <dbReference type="ARBA" id="ARBA00030520"/>
    </source>
</evidence>
<keyword evidence="4 11" id="KW-0436">Ligase</keyword>
<dbReference type="FunFam" id="3.90.740.10:FF:000034">
    <property type="entry name" value="Leucine--tRNA ligase, mitochondrial"/>
    <property type="match status" value="1"/>
</dbReference>
<evidence type="ECO:0000256" key="4">
    <source>
        <dbReference type="ARBA" id="ARBA00022598"/>
    </source>
</evidence>
<evidence type="ECO:0000256" key="6">
    <source>
        <dbReference type="ARBA" id="ARBA00022840"/>
    </source>
</evidence>
<evidence type="ECO:0000259" key="13">
    <source>
        <dbReference type="Pfam" id="PF00133"/>
    </source>
</evidence>
<feature type="domain" description="Aminoacyl-tRNA synthetase class Ia" evidence="13">
    <location>
        <begin position="475"/>
        <end position="638"/>
    </location>
</feature>
<dbReference type="FunFam" id="1.10.730.10:FF:000002">
    <property type="entry name" value="Leucine--tRNA ligase"/>
    <property type="match status" value="1"/>
</dbReference>
<reference evidence="17 18" key="1">
    <citation type="journal article" date="2018" name="BMC Genomics">
        <title>Comparative genome analyses reveal sequence features reflecting distinct modes of host-adaptation between dicot and monocot powdery mildew.</title>
        <authorList>
            <person name="Wu Y."/>
            <person name="Ma X."/>
            <person name="Pan Z."/>
            <person name="Kale S.D."/>
            <person name="Song Y."/>
            <person name="King H."/>
            <person name="Zhang Q."/>
            <person name="Presley C."/>
            <person name="Deng X."/>
            <person name="Wei C.I."/>
            <person name="Xiao S."/>
        </authorList>
    </citation>
    <scope>NUCLEOTIDE SEQUENCE [LARGE SCALE GENOMIC DNA]</scope>
    <source>
        <strain evidence="17">UCSC1</strain>
    </source>
</reference>
<feature type="region of interest" description="Disordered" evidence="12">
    <location>
        <begin position="52"/>
        <end position="71"/>
    </location>
</feature>
<evidence type="ECO:0000313" key="18">
    <source>
        <dbReference type="Proteomes" id="UP000285405"/>
    </source>
</evidence>
<name>A0A420HJF6_9PEZI</name>
<dbReference type="PANTHER" id="PTHR43740:SF2">
    <property type="entry name" value="LEUCINE--TRNA LIGASE, MITOCHONDRIAL"/>
    <property type="match status" value="1"/>
</dbReference>
<accession>A0A420HJF6</accession>
<comment type="catalytic activity">
    <reaction evidence="10">
        <text>tRNA(Leu) + L-leucine + ATP = L-leucyl-tRNA(Leu) + AMP + diphosphate</text>
        <dbReference type="Rhea" id="RHEA:11688"/>
        <dbReference type="Rhea" id="RHEA-COMP:9613"/>
        <dbReference type="Rhea" id="RHEA-COMP:9622"/>
        <dbReference type="ChEBI" id="CHEBI:30616"/>
        <dbReference type="ChEBI" id="CHEBI:33019"/>
        <dbReference type="ChEBI" id="CHEBI:57427"/>
        <dbReference type="ChEBI" id="CHEBI:78442"/>
        <dbReference type="ChEBI" id="CHEBI:78494"/>
        <dbReference type="ChEBI" id="CHEBI:456215"/>
        <dbReference type="EC" id="6.1.1.4"/>
    </reaction>
</comment>
<dbReference type="Gene3D" id="3.90.740.10">
    <property type="entry name" value="Valyl/Leucyl/Isoleucyl-tRNA synthetase, editing domain"/>
    <property type="match status" value="1"/>
</dbReference>
<dbReference type="FunFam" id="3.40.50.620:FF:000100">
    <property type="entry name" value="probable leucine--tRNA ligase, mitochondrial"/>
    <property type="match status" value="1"/>
</dbReference>
<evidence type="ECO:0000256" key="3">
    <source>
        <dbReference type="ARBA" id="ARBA00013164"/>
    </source>
</evidence>
<dbReference type="Gene3D" id="1.10.730.10">
    <property type="entry name" value="Isoleucyl-tRNA Synthetase, Domain 1"/>
    <property type="match status" value="2"/>
</dbReference>
<keyword evidence="8 11" id="KW-0030">Aminoacyl-tRNA synthetase</keyword>
<feature type="domain" description="Leucyl-tRNA synthetase editing" evidence="16">
    <location>
        <begin position="268"/>
        <end position="459"/>
    </location>
</feature>
<keyword evidence="6 11" id="KW-0067">ATP-binding</keyword>
<dbReference type="Pfam" id="PF13603">
    <property type="entry name" value="tRNA-synt_1_2"/>
    <property type="match status" value="1"/>
</dbReference>
<dbReference type="InterPro" id="IPR001412">
    <property type="entry name" value="aa-tRNA-synth_I_CS"/>
</dbReference>
<keyword evidence="7 11" id="KW-0648">Protein biosynthesis</keyword>
<dbReference type="GO" id="GO:0032543">
    <property type="term" value="P:mitochondrial translation"/>
    <property type="evidence" value="ECO:0007669"/>
    <property type="project" value="TreeGrafter"/>
</dbReference>
<dbReference type="NCBIfam" id="TIGR00396">
    <property type="entry name" value="leuS_bact"/>
    <property type="match status" value="1"/>
</dbReference>
<comment type="subcellular location">
    <subcellularLocation>
        <location evidence="1">Mitochondrion matrix</location>
    </subcellularLocation>
</comment>
<dbReference type="InterPro" id="IPR013155">
    <property type="entry name" value="M/V/L/I-tRNA-synth_anticd-bd"/>
</dbReference>
<organism evidence="17 18">
    <name type="scientific">Golovinomyces cichoracearum</name>
    <dbReference type="NCBI Taxonomy" id="62708"/>
    <lineage>
        <taxon>Eukaryota</taxon>
        <taxon>Fungi</taxon>
        <taxon>Dikarya</taxon>
        <taxon>Ascomycota</taxon>
        <taxon>Pezizomycotina</taxon>
        <taxon>Leotiomycetes</taxon>
        <taxon>Erysiphales</taxon>
        <taxon>Erysiphaceae</taxon>
        <taxon>Golovinomyces</taxon>
    </lineage>
</organism>
<dbReference type="InterPro" id="IPR009080">
    <property type="entry name" value="tRNAsynth_Ia_anticodon-bd"/>
</dbReference>
<dbReference type="EC" id="6.1.1.4" evidence="3"/>
<proteinExistence type="inferred from homology"/>
<dbReference type="CDD" id="cd00812">
    <property type="entry name" value="LeuRS_core"/>
    <property type="match status" value="1"/>
</dbReference>
<feature type="domain" description="Methionyl/Leucyl tRNA synthetase" evidence="15">
    <location>
        <begin position="83"/>
        <end position="215"/>
    </location>
</feature>
<dbReference type="GO" id="GO:0002161">
    <property type="term" value="F:aminoacyl-tRNA deacylase activity"/>
    <property type="evidence" value="ECO:0007669"/>
    <property type="project" value="InterPro"/>
</dbReference>
<evidence type="ECO:0000256" key="2">
    <source>
        <dbReference type="ARBA" id="ARBA00005594"/>
    </source>
</evidence>
<dbReference type="SUPFAM" id="SSF52374">
    <property type="entry name" value="Nucleotidylyl transferase"/>
    <property type="match status" value="1"/>
</dbReference>
<feature type="compositionally biased region" description="Polar residues" evidence="12">
    <location>
        <begin position="58"/>
        <end position="68"/>
    </location>
</feature>
<dbReference type="GO" id="GO:0004823">
    <property type="term" value="F:leucine-tRNA ligase activity"/>
    <property type="evidence" value="ECO:0007669"/>
    <property type="project" value="UniProtKB-EC"/>
</dbReference>
<dbReference type="GO" id="GO:0005759">
    <property type="term" value="C:mitochondrial matrix"/>
    <property type="evidence" value="ECO:0007669"/>
    <property type="project" value="UniProtKB-SubCell"/>
</dbReference>